<feature type="region of interest" description="Disordered" evidence="9">
    <location>
        <begin position="1"/>
        <end position="33"/>
    </location>
</feature>
<evidence type="ECO:0000256" key="2">
    <source>
        <dbReference type="ARBA" id="ARBA00017823"/>
    </source>
</evidence>
<dbReference type="InterPro" id="IPR031316">
    <property type="entry name" value="FlgM_C"/>
</dbReference>
<dbReference type="Proteomes" id="UP001189757">
    <property type="component" value="Unassembled WGS sequence"/>
</dbReference>
<dbReference type="NCBIfam" id="TIGR03824">
    <property type="entry name" value="FlgM_jcvi"/>
    <property type="match status" value="1"/>
</dbReference>
<dbReference type="SUPFAM" id="SSF101498">
    <property type="entry name" value="Anti-sigma factor FlgM"/>
    <property type="match status" value="1"/>
</dbReference>
<evidence type="ECO:0000313" key="12">
    <source>
        <dbReference type="Proteomes" id="UP001189757"/>
    </source>
</evidence>
<gene>
    <name evidence="11" type="ORF">LMG18101_03941</name>
</gene>
<comment type="function">
    <text evidence="7">Responsible for the coupling of flagellin expression to flagellar assembly by preventing expression of the flagellin genes when a component of the middle class of proteins is defective. It negatively regulates flagellar genes by inhibiting the activity of FliA by directly binding to FliA.</text>
</comment>
<sequence>MRIANAAGLPAINEPDSTSRADAVKRTEAPVPTIGAADRTRDREAIEAARAALDRTPEVDAARVAEIRAALQAGEIRFDAAKLAGVIQRYHGGHE</sequence>
<dbReference type="InterPro" id="IPR035890">
    <property type="entry name" value="Anti-sigma-28_factor_FlgM_sf"/>
</dbReference>
<organism evidence="11 12">
    <name type="scientific">Ralstonia flaminis</name>
    <dbReference type="NCBI Taxonomy" id="3058597"/>
    <lineage>
        <taxon>Bacteria</taxon>
        <taxon>Pseudomonadati</taxon>
        <taxon>Pseudomonadota</taxon>
        <taxon>Betaproteobacteria</taxon>
        <taxon>Burkholderiales</taxon>
        <taxon>Burkholderiaceae</taxon>
        <taxon>Ralstonia</taxon>
    </lineage>
</organism>
<evidence type="ECO:0000256" key="1">
    <source>
        <dbReference type="ARBA" id="ARBA00005322"/>
    </source>
</evidence>
<evidence type="ECO:0000256" key="4">
    <source>
        <dbReference type="ARBA" id="ARBA00022795"/>
    </source>
</evidence>
<dbReference type="RefSeq" id="WP_316682100.1">
    <property type="nucleotide sequence ID" value="NZ_CATZLL010000014.1"/>
</dbReference>
<keyword evidence="5" id="KW-0805">Transcription regulation</keyword>
<accession>A0ABN9JT98</accession>
<keyword evidence="3" id="KW-0678">Repressor</keyword>
<dbReference type="Pfam" id="PF04316">
    <property type="entry name" value="FlgM"/>
    <property type="match status" value="1"/>
</dbReference>
<dbReference type="InterPro" id="IPR007412">
    <property type="entry name" value="FlgM"/>
</dbReference>
<comment type="similarity">
    <text evidence="1">Belongs to the FlgM family.</text>
</comment>
<keyword evidence="6" id="KW-0804">Transcription</keyword>
<dbReference type="EMBL" id="CATZLL010000014">
    <property type="protein sequence ID" value="CAJ0819419.1"/>
    <property type="molecule type" value="Genomic_DNA"/>
</dbReference>
<reference evidence="11 12" key="1">
    <citation type="submission" date="2023-07" db="EMBL/GenBank/DDBJ databases">
        <authorList>
            <person name="Peeters C."/>
        </authorList>
    </citation>
    <scope>NUCLEOTIDE SEQUENCE [LARGE SCALE GENOMIC DNA]</scope>
    <source>
        <strain evidence="11 12">LMG 18101</strain>
    </source>
</reference>
<evidence type="ECO:0000313" key="11">
    <source>
        <dbReference type="EMBL" id="CAJ0819419.1"/>
    </source>
</evidence>
<evidence type="ECO:0000256" key="3">
    <source>
        <dbReference type="ARBA" id="ARBA00022491"/>
    </source>
</evidence>
<feature type="domain" description="Anti-sigma-28 factor FlgM C-terminal" evidence="10">
    <location>
        <begin position="46"/>
        <end position="84"/>
    </location>
</feature>
<keyword evidence="12" id="KW-1185">Reference proteome</keyword>
<evidence type="ECO:0000256" key="5">
    <source>
        <dbReference type="ARBA" id="ARBA00023015"/>
    </source>
</evidence>
<protein>
    <recommendedName>
        <fullName evidence="2">Negative regulator of flagellin synthesis</fullName>
    </recommendedName>
    <alternativeName>
        <fullName evidence="8">Anti-sigma-28 factor</fullName>
    </alternativeName>
</protein>
<evidence type="ECO:0000256" key="6">
    <source>
        <dbReference type="ARBA" id="ARBA00023163"/>
    </source>
</evidence>
<feature type="compositionally biased region" description="Basic and acidic residues" evidence="9">
    <location>
        <begin position="17"/>
        <end position="28"/>
    </location>
</feature>
<evidence type="ECO:0000256" key="8">
    <source>
        <dbReference type="ARBA" id="ARBA00030117"/>
    </source>
</evidence>
<keyword evidence="4" id="KW-1005">Bacterial flagellum biogenesis</keyword>
<evidence type="ECO:0000256" key="7">
    <source>
        <dbReference type="ARBA" id="ARBA00024739"/>
    </source>
</evidence>
<comment type="caution">
    <text evidence="11">The sequence shown here is derived from an EMBL/GenBank/DDBJ whole genome shotgun (WGS) entry which is preliminary data.</text>
</comment>
<name>A0ABN9JT98_9RALS</name>
<evidence type="ECO:0000259" key="10">
    <source>
        <dbReference type="Pfam" id="PF04316"/>
    </source>
</evidence>
<evidence type="ECO:0000256" key="9">
    <source>
        <dbReference type="SAM" id="MobiDB-lite"/>
    </source>
</evidence>
<proteinExistence type="inferred from homology"/>